<dbReference type="EMBL" id="CP046171">
    <property type="protein sequence ID" value="QIS01295.1"/>
    <property type="molecule type" value="Genomic_DNA"/>
</dbReference>
<accession>A0A6G9XK57</accession>
<reference evidence="1 2" key="1">
    <citation type="journal article" date="2019" name="ACS Chem. Biol.">
        <title>Identification and Mobilization of a Cryptic Antibiotic Biosynthesis Gene Locus from a Human-Pathogenic Nocardia Isolate.</title>
        <authorList>
            <person name="Herisse M."/>
            <person name="Ishida K."/>
            <person name="Porter J.L."/>
            <person name="Howden B."/>
            <person name="Hertweck C."/>
            <person name="Stinear T.P."/>
            <person name="Pidot S.J."/>
        </authorList>
    </citation>
    <scope>NUCLEOTIDE SEQUENCE [LARGE SCALE GENOMIC DNA]</scope>
    <source>
        <strain evidence="1 2">AUSMDU00024985</strain>
    </source>
</reference>
<name>A0A6G9XK57_NOCBR</name>
<proteinExistence type="predicted"/>
<dbReference type="AlphaFoldDB" id="A0A6G9XK57"/>
<evidence type="ECO:0000313" key="1">
    <source>
        <dbReference type="EMBL" id="QIS01295.1"/>
    </source>
</evidence>
<organism evidence="1 2">
    <name type="scientific">Nocardia brasiliensis</name>
    <dbReference type="NCBI Taxonomy" id="37326"/>
    <lineage>
        <taxon>Bacteria</taxon>
        <taxon>Bacillati</taxon>
        <taxon>Actinomycetota</taxon>
        <taxon>Actinomycetes</taxon>
        <taxon>Mycobacteriales</taxon>
        <taxon>Nocardiaceae</taxon>
        <taxon>Nocardia</taxon>
    </lineage>
</organism>
<evidence type="ECO:0000313" key="2">
    <source>
        <dbReference type="Proteomes" id="UP000501705"/>
    </source>
</evidence>
<sequence>MQIFRTTGCAAAGHPEFTVVFAERPPTPYVIGWILDLLEHAVANGQSFSPGMLFPIGWRLIRIIDRQDGTLGCEERVVAQFWEEHLDQAMTDLWYQNAAGSKLGLPVDLTSIDEEQAATVQSCAYSAGLLILDRLPQTGGWAVRCGLEHEHADWMHLDLHQLSVAFPFVTQFLGLPQGTVLRIERDMVEESGGLFAEVTYQDELCTPHGGAHFGPVPTPLDLDLRVRSAIGQSGPGLYRTTIGYQHQHPEIVARLSEPAIPDIDDVLVDWILDDLQHCLSTGTRFVPGQTIRAGWRTLRVVERADGLLGLHEQVYTNVWEEHVELTLRETWYQREVAASLGLTEHLDFPTEQQVAAVGSCVHDRLPAVVLTREETEDPHSSGWRVTCAQEHDHGPWSSRTLWDITDFMPFATQFLALPVTSSITVEAPHTTPSGRIRPHVRHNGRHLIPNPGSYLAVLDATQAR</sequence>
<protein>
    <submittedName>
        <fullName evidence="1">Uncharacterized protein</fullName>
    </submittedName>
</protein>
<dbReference type="Proteomes" id="UP000501705">
    <property type="component" value="Chromosome"/>
</dbReference>
<gene>
    <name evidence="1" type="ORF">F5X71_02280</name>
</gene>
<dbReference type="RefSeq" id="WP_167460441.1">
    <property type="nucleotide sequence ID" value="NZ_CP046171.1"/>
</dbReference>